<reference evidence="5" key="2">
    <citation type="journal article" date="2021" name="Microbiome">
        <title>Successional dynamics and alternative stable states in a saline activated sludge microbial community over 9 years.</title>
        <authorList>
            <person name="Wang Y."/>
            <person name="Ye J."/>
            <person name="Ju F."/>
            <person name="Liu L."/>
            <person name="Boyd J.A."/>
            <person name="Deng Y."/>
            <person name="Parks D.H."/>
            <person name="Jiang X."/>
            <person name="Yin X."/>
            <person name="Woodcroft B.J."/>
            <person name="Tyson G.W."/>
            <person name="Hugenholtz P."/>
            <person name="Polz M.F."/>
            <person name="Zhang T."/>
        </authorList>
    </citation>
    <scope>NUCLEOTIDE SEQUENCE</scope>
    <source>
        <strain evidence="5">HKST-UBA03</strain>
    </source>
</reference>
<gene>
    <name evidence="5" type="ORF">KC614_03230</name>
</gene>
<name>A0A955LL33_UNCKA</name>
<evidence type="ECO:0000256" key="3">
    <source>
        <dbReference type="ARBA" id="ARBA00022840"/>
    </source>
</evidence>
<evidence type="ECO:0000313" key="5">
    <source>
        <dbReference type="EMBL" id="MCA9392189.1"/>
    </source>
</evidence>
<evidence type="ECO:0000259" key="4">
    <source>
        <dbReference type="PROSITE" id="PS50893"/>
    </source>
</evidence>
<feature type="domain" description="ABC transporter" evidence="4">
    <location>
        <begin position="2"/>
        <end position="232"/>
    </location>
</feature>
<evidence type="ECO:0000256" key="2">
    <source>
        <dbReference type="ARBA" id="ARBA00022741"/>
    </source>
</evidence>
<dbReference type="InterPro" id="IPR003593">
    <property type="entry name" value="AAA+_ATPase"/>
</dbReference>
<comment type="caution">
    <text evidence="5">The sequence shown here is derived from an EMBL/GenBank/DDBJ whole genome shotgun (WGS) entry which is preliminary data.</text>
</comment>
<dbReference type="InterPro" id="IPR050093">
    <property type="entry name" value="ABC_SmlMolc_Importer"/>
</dbReference>
<dbReference type="InterPro" id="IPR027417">
    <property type="entry name" value="P-loop_NTPase"/>
</dbReference>
<evidence type="ECO:0000313" key="6">
    <source>
        <dbReference type="Proteomes" id="UP000751518"/>
    </source>
</evidence>
<proteinExistence type="predicted"/>
<dbReference type="GO" id="GO:0016887">
    <property type="term" value="F:ATP hydrolysis activity"/>
    <property type="evidence" value="ECO:0007669"/>
    <property type="project" value="InterPro"/>
</dbReference>
<sequence>MIKVEGVSKKVTSNEILSNINFTLDSNGVVAVVGPSGSGKTTLLRILAGLEECETGRVTLNDIVVNDPAILISPQNRKVGFVFQDLALWPHMKAAEHINFVREGADDCLTNAEAFRLARFPAEKSNSYPHQLSGGEKQRLAIARAIVRKPAVLLMDEPLSNLDELIKWQILDEMTKLNAELGVPIIYVTHSTQEVRRLQSKVLVLQGGRVSYFGEQRDIPSSDNEFLELLRTSI</sequence>
<dbReference type="InterPro" id="IPR017871">
    <property type="entry name" value="ABC_transporter-like_CS"/>
</dbReference>
<dbReference type="SUPFAM" id="SSF52540">
    <property type="entry name" value="P-loop containing nucleoside triphosphate hydrolases"/>
    <property type="match status" value="1"/>
</dbReference>
<protein>
    <submittedName>
        <fullName evidence="5">ABC transporter ATP-binding protein</fullName>
    </submittedName>
</protein>
<dbReference type="PANTHER" id="PTHR42781:SF4">
    <property type="entry name" value="SPERMIDINE_PUTRESCINE IMPORT ATP-BINDING PROTEIN POTA"/>
    <property type="match status" value="1"/>
</dbReference>
<keyword evidence="1" id="KW-0813">Transport</keyword>
<dbReference type="SMART" id="SM00382">
    <property type="entry name" value="AAA"/>
    <property type="match status" value="1"/>
</dbReference>
<organism evidence="5 6">
    <name type="scientific">candidate division WWE3 bacterium</name>
    <dbReference type="NCBI Taxonomy" id="2053526"/>
    <lineage>
        <taxon>Bacteria</taxon>
        <taxon>Katanobacteria</taxon>
    </lineage>
</organism>
<dbReference type="Gene3D" id="3.40.50.300">
    <property type="entry name" value="P-loop containing nucleotide triphosphate hydrolases"/>
    <property type="match status" value="1"/>
</dbReference>
<dbReference type="Proteomes" id="UP000751518">
    <property type="component" value="Unassembled WGS sequence"/>
</dbReference>
<dbReference type="GO" id="GO:0005524">
    <property type="term" value="F:ATP binding"/>
    <property type="evidence" value="ECO:0007669"/>
    <property type="project" value="UniProtKB-KW"/>
</dbReference>
<evidence type="ECO:0000256" key="1">
    <source>
        <dbReference type="ARBA" id="ARBA00022448"/>
    </source>
</evidence>
<dbReference type="AlphaFoldDB" id="A0A955LL33"/>
<dbReference type="PROSITE" id="PS50893">
    <property type="entry name" value="ABC_TRANSPORTER_2"/>
    <property type="match status" value="1"/>
</dbReference>
<dbReference type="EMBL" id="JAGQKZ010000026">
    <property type="protein sequence ID" value="MCA9392189.1"/>
    <property type="molecule type" value="Genomic_DNA"/>
</dbReference>
<dbReference type="InterPro" id="IPR003439">
    <property type="entry name" value="ABC_transporter-like_ATP-bd"/>
</dbReference>
<keyword evidence="2" id="KW-0547">Nucleotide-binding</keyword>
<dbReference type="PANTHER" id="PTHR42781">
    <property type="entry name" value="SPERMIDINE/PUTRESCINE IMPORT ATP-BINDING PROTEIN POTA"/>
    <property type="match status" value="1"/>
</dbReference>
<reference evidence="5" key="1">
    <citation type="submission" date="2020-04" db="EMBL/GenBank/DDBJ databases">
        <authorList>
            <person name="Zhang T."/>
        </authorList>
    </citation>
    <scope>NUCLEOTIDE SEQUENCE</scope>
    <source>
        <strain evidence="5">HKST-UBA03</strain>
    </source>
</reference>
<dbReference type="PROSITE" id="PS00211">
    <property type="entry name" value="ABC_TRANSPORTER_1"/>
    <property type="match status" value="1"/>
</dbReference>
<dbReference type="Pfam" id="PF00005">
    <property type="entry name" value="ABC_tran"/>
    <property type="match status" value="1"/>
</dbReference>
<accession>A0A955LL33</accession>
<keyword evidence="3 5" id="KW-0067">ATP-binding</keyword>